<gene>
    <name evidence="2" type="ORF">CALCODRAFT_125979</name>
</gene>
<reference evidence="2 3" key="1">
    <citation type="journal article" date="2016" name="Mol. Biol. Evol.">
        <title>Comparative Genomics of Early-Diverging Mushroom-Forming Fungi Provides Insights into the Origins of Lignocellulose Decay Capabilities.</title>
        <authorList>
            <person name="Nagy L.G."/>
            <person name="Riley R."/>
            <person name="Tritt A."/>
            <person name="Adam C."/>
            <person name="Daum C."/>
            <person name="Floudas D."/>
            <person name="Sun H."/>
            <person name="Yadav J.S."/>
            <person name="Pangilinan J."/>
            <person name="Larsson K.H."/>
            <person name="Matsuura K."/>
            <person name="Barry K."/>
            <person name="Labutti K."/>
            <person name="Kuo R."/>
            <person name="Ohm R.A."/>
            <person name="Bhattacharya S.S."/>
            <person name="Shirouzu T."/>
            <person name="Yoshinaga Y."/>
            <person name="Martin F.M."/>
            <person name="Grigoriev I.V."/>
            <person name="Hibbett D.S."/>
        </authorList>
    </citation>
    <scope>NUCLEOTIDE SEQUENCE [LARGE SCALE GENOMIC DNA]</scope>
    <source>
        <strain evidence="2 3">HHB12733</strain>
    </source>
</reference>
<name>A0A165CWN6_9BASI</name>
<feature type="compositionally biased region" description="Basic residues" evidence="1">
    <location>
        <begin position="171"/>
        <end position="193"/>
    </location>
</feature>
<evidence type="ECO:0000313" key="2">
    <source>
        <dbReference type="EMBL" id="KZT51554.1"/>
    </source>
</evidence>
<dbReference type="AlphaFoldDB" id="A0A165CWN6"/>
<feature type="region of interest" description="Disordered" evidence="1">
    <location>
        <begin position="171"/>
        <end position="203"/>
    </location>
</feature>
<evidence type="ECO:0000256" key="1">
    <source>
        <dbReference type="SAM" id="MobiDB-lite"/>
    </source>
</evidence>
<proteinExistence type="predicted"/>
<sequence>MIPDPSPVGVGTVARPSEVCVTVTSVVCQARAHGLTPLPPCPNRGRSASGDRDLSRLAGSACCSQTVGALSPCPRPLASQTHAHARWSHHSCPPATTASRRSPPHPLRPAIPAGRHSFALFPHPFPAPQFIQQFTPHIHTDSHAHTHAHTHTHRTRHPRFDFTTFNFTLHHHSTPQQHTRSRARQRQRQRQRHPTFDAWSRGC</sequence>
<dbReference type="EMBL" id="KV424102">
    <property type="protein sequence ID" value="KZT51554.1"/>
    <property type="molecule type" value="Genomic_DNA"/>
</dbReference>
<organism evidence="2 3">
    <name type="scientific">Calocera cornea HHB12733</name>
    <dbReference type="NCBI Taxonomy" id="1353952"/>
    <lineage>
        <taxon>Eukaryota</taxon>
        <taxon>Fungi</taxon>
        <taxon>Dikarya</taxon>
        <taxon>Basidiomycota</taxon>
        <taxon>Agaricomycotina</taxon>
        <taxon>Dacrymycetes</taxon>
        <taxon>Dacrymycetales</taxon>
        <taxon>Dacrymycetaceae</taxon>
        <taxon>Calocera</taxon>
    </lineage>
</organism>
<dbReference type="InParanoid" id="A0A165CWN6"/>
<keyword evidence="3" id="KW-1185">Reference proteome</keyword>
<protein>
    <submittedName>
        <fullName evidence="2">Uncharacterized protein</fullName>
    </submittedName>
</protein>
<dbReference type="Proteomes" id="UP000076842">
    <property type="component" value="Unassembled WGS sequence"/>
</dbReference>
<evidence type="ECO:0000313" key="3">
    <source>
        <dbReference type="Proteomes" id="UP000076842"/>
    </source>
</evidence>
<accession>A0A165CWN6</accession>
<feature type="region of interest" description="Disordered" evidence="1">
    <location>
        <begin position="84"/>
        <end position="111"/>
    </location>
</feature>